<dbReference type="Proteomes" id="UP000247498">
    <property type="component" value="Unassembled WGS sequence"/>
</dbReference>
<keyword evidence="3" id="KW-1185">Reference proteome</keyword>
<dbReference type="FunCoup" id="A0A2V0PDC9">
    <property type="interactions" value="506"/>
</dbReference>
<dbReference type="Gene3D" id="1.10.472.10">
    <property type="entry name" value="Cyclin-like"/>
    <property type="match status" value="1"/>
</dbReference>
<dbReference type="AlphaFoldDB" id="A0A2V0PDC9"/>
<protein>
    <submittedName>
        <fullName evidence="2">Leucyl aminopeptidase</fullName>
    </submittedName>
</protein>
<keyword evidence="2" id="KW-0378">Hydrolase</keyword>
<evidence type="ECO:0000256" key="1">
    <source>
        <dbReference type="ARBA" id="ARBA00007215"/>
    </source>
</evidence>
<dbReference type="EMBL" id="BDRX01000109">
    <property type="protein sequence ID" value="GBF97858.1"/>
    <property type="molecule type" value="Genomic_DNA"/>
</dbReference>
<dbReference type="GO" id="GO:0004177">
    <property type="term" value="F:aminopeptidase activity"/>
    <property type="evidence" value="ECO:0007669"/>
    <property type="project" value="UniProtKB-KW"/>
</dbReference>
<dbReference type="GO" id="GO:0019901">
    <property type="term" value="F:protein kinase binding"/>
    <property type="evidence" value="ECO:0007669"/>
    <property type="project" value="InterPro"/>
</dbReference>
<comment type="caution">
    <text evidence="2">The sequence shown here is derived from an EMBL/GenBank/DDBJ whole genome shotgun (WGS) entry which is preliminary data.</text>
</comment>
<dbReference type="STRING" id="307507.A0A2V0PDC9"/>
<evidence type="ECO:0000313" key="3">
    <source>
        <dbReference type="Proteomes" id="UP000247498"/>
    </source>
</evidence>
<proteinExistence type="inferred from homology"/>
<reference evidence="2 3" key="1">
    <citation type="journal article" date="2018" name="Sci. Rep.">
        <title>Raphidocelis subcapitata (=Pseudokirchneriella subcapitata) provides an insight into genome evolution and environmental adaptations in the Sphaeropleales.</title>
        <authorList>
            <person name="Suzuki S."/>
            <person name="Yamaguchi H."/>
            <person name="Nakajima N."/>
            <person name="Kawachi M."/>
        </authorList>
    </citation>
    <scope>NUCLEOTIDE SEQUENCE [LARGE SCALE GENOMIC DNA]</scope>
    <source>
        <strain evidence="2 3">NIES-35</strain>
    </source>
</reference>
<organism evidence="2 3">
    <name type="scientific">Raphidocelis subcapitata</name>
    <dbReference type="NCBI Taxonomy" id="307507"/>
    <lineage>
        <taxon>Eukaryota</taxon>
        <taxon>Viridiplantae</taxon>
        <taxon>Chlorophyta</taxon>
        <taxon>core chlorophytes</taxon>
        <taxon>Chlorophyceae</taxon>
        <taxon>CS clade</taxon>
        <taxon>Sphaeropleales</taxon>
        <taxon>Selenastraceae</taxon>
        <taxon>Raphidocelis</taxon>
    </lineage>
</organism>
<dbReference type="InterPro" id="IPR013922">
    <property type="entry name" value="Cyclin_PHO80-like"/>
</dbReference>
<sequence>MVCKATEVRGLAPVFDKETSAVGESVEALLDPTAEVPEDSALLALLANVLDTVVDANEHAYQDADPALVPSLTVFHGLRAPPIGVEAYLVRIAKYAKCSPACFVQAVALVFRLAKRDAAYQLTSLNVHRLVLTGVLLAAKFLDDHYYNNAYYARVGGVSTAELNRLEVEMLRLLGFRLLVPREELEQLLLDAQAGCLAGQVVARWRCGRKRRSVGLDDGVAACDAGSRRTSLELAAQQRRFGRVMA</sequence>
<name>A0A2V0PDC9_9CHLO</name>
<comment type="similarity">
    <text evidence="1">Belongs to the cyclin family. Cyclin U/P subfamily.</text>
</comment>
<dbReference type="InParanoid" id="A0A2V0PDC9"/>
<dbReference type="PANTHER" id="PTHR15615">
    <property type="match status" value="1"/>
</dbReference>
<dbReference type="InterPro" id="IPR036915">
    <property type="entry name" value="Cyclin-like_sf"/>
</dbReference>
<keyword evidence="2" id="KW-0645">Protease</keyword>
<keyword evidence="2" id="KW-0031">Aminopeptidase</keyword>
<dbReference type="OrthoDB" id="337735at2759"/>
<dbReference type="SUPFAM" id="SSF47954">
    <property type="entry name" value="Cyclin-like"/>
    <property type="match status" value="1"/>
</dbReference>
<accession>A0A2V0PDC9</accession>
<dbReference type="PANTHER" id="PTHR15615:SF108">
    <property type="entry name" value="PROTEIN CNPPD1"/>
    <property type="match status" value="1"/>
</dbReference>
<dbReference type="Pfam" id="PF08613">
    <property type="entry name" value="Cyclin"/>
    <property type="match status" value="1"/>
</dbReference>
<evidence type="ECO:0000313" key="2">
    <source>
        <dbReference type="EMBL" id="GBF97858.1"/>
    </source>
</evidence>
<gene>
    <name evidence="2" type="ORF">Rsub_11208</name>
</gene>